<dbReference type="RefSeq" id="WP_085111182.1">
    <property type="nucleotide sequence ID" value="NZ_JACKSN010000018.1"/>
</dbReference>
<dbReference type="InterPro" id="IPR016156">
    <property type="entry name" value="FAD/NAD-linked_Rdtase_dimer_sf"/>
</dbReference>
<evidence type="ECO:0000256" key="1">
    <source>
        <dbReference type="ARBA" id="ARBA00001974"/>
    </source>
</evidence>
<keyword evidence="3" id="KW-0274">FAD</keyword>
<dbReference type="Pfam" id="PF14759">
    <property type="entry name" value="Reductase_C"/>
    <property type="match status" value="1"/>
</dbReference>
<evidence type="ECO:0000313" key="8">
    <source>
        <dbReference type="Proteomes" id="UP000193090"/>
    </source>
</evidence>
<comment type="caution">
    <text evidence="7">The sequence shown here is derived from an EMBL/GenBank/DDBJ whole genome shotgun (WGS) entry which is preliminary data.</text>
</comment>
<dbReference type="OrthoDB" id="4213189at2"/>
<dbReference type="EMBL" id="LQPZ01000044">
    <property type="protein sequence ID" value="ORX00150.1"/>
    <property type="molecule type" value="Genomic_DNA"/>
</dbReference>
<evidence type="ECO:0000259" key="6">
    <source>
        <dbReference type="Pfam" id="PF14759"/>
    </source>
</evidence>
<reference evidence="7 8" key="1">
    <citation type="submission" date="2016-01" db="EMBL/GenBank/DDBJ databases">
        <title>The new phylogeny of the genus Mycobacterium.</title>
        <authorList>
            <person name="Tarcisio F."/>
            <person name="Conor M."/>
            <person name="Antonella G."/>
            <person name="Elisabetta G."/>
            <person name="Giulia F.S."/>
            <person name="Sara T."/>
            <person name="Anna F."/>
            <person name="Clotilde B."/>
            <person name="Roberto B."/>
            <person name="Veronica D.S."/>
            <person name="Fabio R."/>
            <person name="Monica P."/>
            <person name="Olivier J."/>
            <person name="Enrico T."/>
            <person name="Nicola S."/>
        </authorList>
    </citation>
    <scope>NUCLEOTIDE SEQUENCE [LARGE SCALE GENOMIC DNA]</scope>
    <source>
        <strain evidence="7 8">DSM 44153</strain>
    </source>
</reference>
<gene>
    <name evidence="7" type="ORF">AWC30_15955</name>
</gene>
<accession>A0A1X2EFK3</accession>
<name>A0A1X2EFK3_9MYCO</name>
<evidence type="ECO:0000313" key="7">
    <source>
        <dbReference type="EMBL" id="ORX00150.1"/>
    </source>
</evidence>
<keyword evidence="4" id="KW-0560">Oxidoreductase</keyword>
<dbReference type="GO" id="GO:0005737">
    <property type="term" value="C:cytoplasm"/>
    <property type="evidence" value="ECO:0007669"/>
    <property type="project" value="TreeGrafter"/>
</dbReference>
<sequence>MSKTFVVVGGGIAGVKAAESLRADGFTGDIILIGDEPRLPYDRIPLSLEFLAPKTSPIAQNYAEADQRLGLADFTFHDQDWYRDHGIDLRTGVRVEALDPVAHTVRSASGETVRYDKLLLATGSRARRLKTPGPNAGRIKYLRDYADAVELDSLLTEGSSLAVIGAGWIGLEVAASARQRGVDVTVVGRSEIPLVNAVGPELGTEFARLHRENGVDLRLGAQVGDITAGELRLTDGTRVPADTVLAAVGAAPDLELARGAGLATGMGGVLVDAGLRSSDPDIFAAGDIAAAEHPILGVRVRVEHWANARKQPVVAASGMLGRPGEYRDLPYFFTDQFDLGMEYVGYAAGYRRVVFRGDRPGREFIAFWVDAQHRVLAGMNVNVPGVVDDIKALVLSRVPVDPGRLADPRVPLDRLVAG</sequence>
<evidence type="ECO:0000259" key="5">
    <source>
        <dbReference type="Pfam" id="PF07992"/>
    </source>
</evidence>
<dbReference type="PANTHER" id="PTHR43557">
    <property type="entry name" value="APOPTOSIS-INDUCING FACTOR 1"/>
    <property type="match status" value="1"/>
</dbReference>
<dbReference type="SUPFAM" id="SSF51905">
    <property type="entry name" value="FAD/NAD(P)-binding domain"/>
    <property type="match status" value="2"/>
</dbReference>
<evidence type="ECO:0000256" key="2">
    <source>
        <dbReference type="ARBA" id="ARBA00022630"/>
    </source>
</evidence>
<keyword evidence="8" id="KW-1185">Reference proteome</keyword>
<dbReference type="GO" id="GO:0016651">
    <property type="term" value="F:oxidoreductase activity, acting on NAD(P)H"/>
    <property type="evidence" value="ECO:0007669"/>
    <property type="project" value="TreeGrafter"/>
</dbReference>
<dbReference type="PANTHER" id="PTHR43557:SF2">
    <property type="entry name" value="RIESKE DOMAIN-CONTAINING PROTEIN-RELATED"/>
    <property type="match status" value="1"/>
</dbReference>
<dbReference type="SUPFAM" id="SSF55424">
    <property type="entry name" value="FAD/NAD-linked reductases, dimerisation (C-terminal) domain"/>
    <property type="match status" value="1"/>
</dbReference>
<comment type="cofactor">
    <cofactor evidence="1">
        <name>FAD</name>
        <dbReference type="ChEBI" id="CHEBI:57692"/>
    </cofactor>
</comment>
<dbReference type="Gene3D" id="3.30.390.30">
    <property type="match status" value="1"/>
</dbReference>
<dbReference type="Pfam" id="PF07992">
    <property type="entry name" value="Pyr_redox_2"/>
    <property type="match status" value="1"/>
</dbReference>
<evidence type="ECO:0000256" key="4">
    <source>
        <dbReference type="ARBA" id="ARBA00023002"/>
    </source>
</evidence>
<protein>
    <submittedName>
        <fullName evidence="7">Pyridine nucleotide-disulfide oxidoreductase</fullName>
    </submittedName>
</protein>
<dbReference type="InterPro" id="IPR023753">
    <property type="entry name" value="FAD/NAD-binding_dom"/>
</dbReference>
<dbReference type="STRING" id="1798.AWC30_15955"/>
<dbReference type="InterPro" id="IPR050446">
    <property type="entry name" value="FAD-oxidoreductase/Apoptosis"/>
</dbReference>
<organism evidence="7 8">
    <name type="scientific">Mycolicibacillus trivialis</name>
    <dbReference type="NCBI Taxonomy" id="1798"/>
    <lineage>
        <taxon>Bacteria</taxon>
        <taxon>Bacillati</taxon>
        <taxon>Actinomycetota</taxon>
        <taxon>Actinomycetes</taxon>
        <taxon>Mycobacteriales</taxon>
        <taxon>Mycobacteriaceae</taxon>
        <taxon>Mycolicibacillus</taxon>
    </lineage>
</organism>
<dbReference type="AlphaFoldDB" id="A0A1X2EFK3"/>
<feature type="domain" description="Reductase C-terminal" evidence="6">
    <location>
        <begin position="331"/>
        <end position="415"/>
    </location>
</feature>
<evidence type="ECO:0000256" key="3">
    <source>
        <dbReference type="ARBA" id="ARBA00022827"/>
    </source>
</evidence>
<dbReference type="Proteomes" id="UP000193090">
    <property type="component" value="Unassembled WGS sequence"/>
</dbReference>
<dbReference type="Gene3D" id="3.50.50.60">
    <property type="entry name" value="FAD/NAD(P)-binding domain"/>
    <property type="match status" value="2"/>
</dbReference>
<proteinExistence type="predicted"/>
<feature type="domain" description="FAD/NAD(P)-binding" evidence="5">
    <location>
        <begin position="5"/>
        <end position="311"/>
    </location>
</feature>
<dbReference type="PRINTS" id="PR00411">
    <property type="entry name" value="PNDRDTASEI"/>
</dbReference>
<keyword evidence="2" id="KW-0285">Flavoprotein</keyword>
<dbReference type="InterPro" id="IPR036188">
    <property type="entry name" value="FAD/NAD-bd_sf"/>
</dbReference>
<dbReference type="PRINTS" id="PR00368">
    <property type="entry name" value="FADPNR"/>
</dbReference>
<dbReference type="InterPro" id="IPR028202">
    <property type="entry name" value="Reductase_C"/>
</dbReference>